<dbReference type="Pfam" id="PF13242">
    <property type="entry name" value="Hydrolase_like"/>
    <property type="match status" value="1"/>
</dbReference>
<dbReference type="InterPro" id="IPR004446">
    <property type="entry name" value="Heptose_bisP_phosphatase"/>
</dbReference>
<protein>
    <recommendedName>
        <fullName evidence="7">D,D-heptose 1,7-bisphosphate phosphatase</fullName>
    </recommendedName>
</protein>
<evidence type="ECO:0000256" key="5">
    <source>
        <dbReference type="ARBA" id="ARBA00022801"/>
    </source>
</evidence>
<keyword evidence="9" id="KW-1185">Reference proteome</keyword>
<evidence type="ECO:0000256" key="1">
    <source>
        <dbReference type="ARBA" id="ARBA00004496"/>
    </source>
</evidence>
<dbReference type="GO" id="GO:0005975">
    <property type="term" value="P:carbohydrate metabolic process"/>
    <property type="evidence" value="ECO:0007669"/>
    <property type="project" value="InterPro"/>
</dbReference>
<dbReference type="PANTHER" id="PTHR42891">
    <property type="entry name" value="D-GLYCERO-BETA-D-MANNO-HEPTOSE-1,7-BISPHOSPHATE 7-PHOSPHATASE"/>
    <property type="match status" value="1"/>
</dbReference>
<evidence type="ECO:0000256" key="2">
    <source>
        <dbReference type="ARBA" id="ARBA00005628"/>
    </source>
</evidence>
<dbReference type="STRING" id="758825.SAMN02982985_02685"/>
<gene>
    <name evidence="8" type="ORF">SAMN02982985_02685</name>
</gene>
<comment type="subcellular location">
    <subcellularLocation>
        <location evidence="1">Cytoplasm</location>
    </subcellularLocation>
</comment>
<dbReference type="SUPFAM" id="SSF56784">
    <property type="entry name" value="HAD-like"/>
    <property type="match status" value="1"/>
</dbReference>
<dbReference type="GO" id="GO:0005737">
    <property type="term" value="C:cytoplasm"/>
    <property type="evidence" value="ECO:0007669"/>
    <property type="project" value="UniProtKB-SubCell"/>
</dbReference>
<evidence type="ECO:0000256" key="7">
    <source>
        <dbReference type="ARBA" id="ARBA00031828"/>
    </source>
</evidence>
<keyword evidence="4" id="KW-0479">Metal-binding</keyword>
<dbReference type="GO" id="GO:0046872">
    <property type="term" value="F:metal ion binding"/>
    <property type="evidence" value="ECO:0007669"/>
    <property type="project" value="UniProtKB-KW"/>
</dbReference>
<dbReference type="OrthoDB" id="9781367at2"/>
<dbReference type="AlphaFoldDB" id="A0A1I4N0A8"/>
<evidence type="ECO:0000256" key="3">
    <source>
        <dbReference type="ARBA" id="ARBA00022490"/>
    </source>
</evidence>
<dbReference type="InterPro" id="IPR006543">
    <property type="entry name" value="Histidinol-phos"/>
</dbReference>
<dbReference type="InterPro" id="IPR006549">
    <property type="entry name" value="HAD-SF_hydro_IIIA"/>
</dbReference>
<comment type="similarity">
    <text evidence="2">Belongs to the GmhB family.</text>
</comment>
<proteinExistence type="inferred from homology"/>
<dbReference type="EMBL" id="FOTW01000012">
    <property type="protein sequence ID" value="SFM08908.1"/>
    <property type="molecule type" value="Genomic_DNA"/>
</dbReference>
<dbReference type="PANTHER" id="PTHR42891:SF1">
    <property type="entry name" value="D-GLYCERO-BETA-D-MANNO-HEPTOSE-1,7-BISPHOSPHATE 7-PHOSPHATASE"/>
    <property type="match status" value="1"/>
</dbReference>
<dbReference type="Gene3D" id="3.40.50.1000">
    <property type="entry name" value="HAD superfamily/HAD-like"/>
    <property type="match status" value="1"/>
</dbReference>
<organism evidence="8 9">
    <name type="scientific">Rugamonas rubra</name>
    <dbReference type="NCBI Taxonomy" id="758825"/>
    <lineage>
        <taxon>Bacteria</taxon>
        <taxon>Pseudomonadati</taxon>
        <taxon>Pseudomonadota</taxon>
        <taxon>Betaproteobacteria</taxon>
        <taxon>Burkholderiales</taxon>
        <taxon>Oxalobacteraceae</taxon>
        <taxon>Telluria group</taxon>
        <taxon>Rugamonas</taxon>
    </lineage>
</organism>
<dbReference type="GO" id="GO:0016791">
    <property type="term" value="F:phosphatase activity"/>
    <property type="evidence" value="ECO:0007669"/>
    <property type="project" value="InterPro"/>
</dbReference>
<keyword evidence="6" id="KW-0119">Carbohydrate metabolism</keyword>
<dbReference type="NCBIfam" id="TIGR01662">
    <property type="entry name" value="HAD-SF-IIIA"/>
    <property type="match status" value="1"/>
</dbReference>
<keyword evidence="5" id="KW-0378">Hydrolase</keyword>
<name>A0A1I4N0A8_9BURK</name>
<evidence type="ECO:0000313" key="9">
    <source>
        <dbReference type="Proteomes" id="UP000199470"/>
    </source>
</evidence>
<sequence length="229" mass="23626">MRPPIPSAPAAAAPLRPRADGIWFELFGAAPRAGRPALFVDRDGVLVEDCHYLRRAEDVALLDGAAAALAEANRLDMPVIVVTNQAGVGRGYYDWPAFAAVNRRMLDGLAAGGARVDAVVACPFHADGVGRYRQAGHPMRKPRPGMLLLAGRALAVDFAASLVVGDQLSDLRAGQAAGLRRGVHVLSGHGAQGRAAAARFASAAFAVELVGGIGDAAVLRALQQQGGAG</sequence>
<reference evidence="8 9" key="1">
    <citation type="submission" date="2016-10" db="EMBL/GenBank/DDBJ databases">
        <authorList>
            <person name="de Groot N.N."/>
        </authorList>
    </citation>
    <scope>NUCLEOTIDE SEQUENCE [LARGE SCALE GENOMIC DNA]</scope>
    <source>
        <strain evidence="8 9">ATCC 43154</strain>
    </source>
</reference>
<dbReference type="NCBIfam" id="TIGR01656">
    <property type="entry name" value="Histidinol-ppas"/>
    <property type="match status" value="1"/>
</dbReference>
<evidence type="ECO:0000256" key="4">
    <source>
        <dbReference type="ARBA" id="ARBA00022723"/>
    </source>
</evidence>
<dbReference type="Proteomes" id="UP000199470">
    <property type="component" value="Unassembled WGS sequence"/>
</dbReference>
<evidence type="ECO:0000313" key="8">
    <source>
        <dbReference type="EMBL" id="SFM08908.1"/>
    </source>
</evidence>
<dbReference type="RefSeq" id="WP_093388184.1">
    <property type="nucleotide sequence ID" value="NZ_FOTW01000012.1"/>
</dbReference>
<evidence type="ECO:0000256" key="6">
    <source>
        <dbReference type="ARBA" id="ARBA00023277"/>
    </source>
</evidence>
<dbReference type="InterPro" id="IPR036412">
    <property type="entry name" value="HAD-like_sf"/>
</dbReference>
<accession>A0A1I4N0A8</accession>
<dbReference type="InterPro" id="IPR023214">
    <property type="entry name" value="HAD_sf"/>
</dbReference>
<keyword evidence="3" id="KW-0963">Cytoplasm</keyword>